<dbReference type="OrthoDB" id="2385553at2759"/>
<dbReference type="AlphaFoldDB" id="A0A8H3LDA8"/>
<evidence type="ECO:0000313" key="2">
    <source>
        <dbReference type="Proteomes" id="UP000615446"/>
    </source>
</evidence>
<proteinExistence type="predicted"/>
<accession>A0A8H3LDA8</accession>
<dbReference type="EMBL" id="BLAL01000081">
    <property type="protein sequence ID" value="GES84596.1"/>
    <property type="molecule type" value="Genomic_DNA"/>
</dbReference>
<comment type="caution">
    <text evidence="1">The sequence shown here is derived from an EMBL/GenBank/DDBJ whole genome shotgun (WGS) entry which is preliminary data.</text>
</comment>
<name>A0A8H3LDA8_9GLOM</name>
<reference evidence="1" key="1">
    <citation type="submission" date="2019-10" db="EMBL/GenBank/DDBJ databases">
        <title>Conservation and host-specific expression of non-tandemly repeated heterogenous ribosome RNA gene in arbuscular mycorrhizal fungi.</title>
        <authorList>
            <person name="Maeda T."/>
            <person name="Kobayashi Y."/>
            <person name="Nakagawa T."/>
            <person name="Ezawa T."/>
            <person name="Yamaguchi K."/>
            <person name="Bino T."/>
            <person name="Nishimoto Y."/>
            <person name="Shigenobu S."/>
            <person name="Kawaguchi M."/>
        </authorList>
    </citation>
    <scope>NUCLEOTIDE SEQUENCE</scope>
    <source>
        <strain evidence="1">HR1</strain>
    </source>
</reference>
<evidence type="ECO:0000313" key="1">
    <source>
        <dbReference type="EMBL" id="GES84596.1"/>
    </source>
</evidence>
<dbReference type="Proteomes" id="UP000615446">
    <property type="component" value="Unassembled WGS sequence"/>
</dbReference>
<gene>
    <name evidence="1" type="ORF">RCL2_001171100</name>
</gene>
<protein>
    <submittedName>
        <fullName evidence="1">Uncharacterized protein</fullName>
    </submittedName>
</protein>
<sequence>MSRVSEKDRKLDNGDIYRESEKAYEYEACLTTTIYGDTYLDPEKCKVRGFRVQFEEFLDKVLQRKEIRGIKMKELRRIKANQNENSFFTGQSF</sequence>
<organism evidence="1 2">
    <name type="scientific">Rhizophagus clarus</name>
    <dbReference type="NCBI Taxonomy" id="94130"/>
    <lineage>
        <taxon>Eukaryota</taxon>
        <taxon>Fungi</taxon>
        <taxon>Fungi incertae sedis</taxon>
        <taxon>Mucoromycota</taxon>
        <taxon>Glomeromycotina</taxon>
        <taxon>Glomeromycetes</taxon>
        <taxon>Glomerales</taxon>
        <taxon>Glomeraceae</taxon>
        <taxon>Rhizophagus</taxon>
    </lineage>
</organism>